<feature type="domain" description="Protein kinase" evidence="10">
    <location>
        <begin position="15"/>
        <end position="297"/>
    </location>
</feature>
<dbReference type="PANTHER" id="PTHR43289:SF6">
    <property type="entry name" value="SERINE_THREONINE-PROTEIN KINASE NEKL-3"/>
    <property type="match status" value="1"/>
</dbReference>
<feature type="region of interest" description="Disordered" evidence="8">
    <location>
        <begin position="297"/>
        <end position="321"/>
    </location>
</feature>
<evidence type="ECO:0000256" key="9">
    <source>
        <dbReference type="SAM" id="Phobius"/>
    </source>
</evidence>
<dbReference type="SUPFAM" id="SSF56112">
    <property type="entry name" value="Protein kinase-like (PK-like)"/>
    <property type="match status" value="1"/>
</dbReference>
<dbReference type="Pfam" id="PF00069">
    <property type="entry name" value="Pkinase"/>
    <property type="match status" value="1"/>
</dbReference>
<evidence type="ECO:0000313" key="12">
    <source>
        <dbReference type="Proteomes" id="UP000180166"/>
    </source>
</evidence>
<dbReference type="InterPro" id="IPR036365">
    <property type="entry name" value="PGBD-like_sf"/>
</dbReference>
<evidence type="ECO:0000256" key="7">
    <source>
        <dbReference type="PROSITE-ProRule" id="PRU10141"/>
    </source>
</evidence>
<dbReference type="AlphaFoldDB" id="A0ABC8ATS3"/>
<dbReference type="EMBL" id="CP017839">
    <property type="protein sequence ID" value="APA97484.1"/>
    <property type="molecule type" value="Genomic_DNA"/>
</dbReference>
<dbReference type="PROSITE" id="PS50011">
    <property type="entry name" value="PROTEIN_KINASE_DOM"/>
    <property type="match status" value="1"/>
</dbReference>
<evidence type="ECO:0000259" key="10">
    <source>
        <dbReference type="PROSITE" id="PS50011"/>
    </source>
</evidence>
<dbReference type="InterPro" id="IPR017441">
    <property type="entry name" value="Protein_kinase_ATP_BS"/>
</dbReference>
<dbReference type="KEGG" id="nsr:NS506_03432"/>
<dbReference type="InterPro" id="IPR011009">
    <property type="entry name" value="Kinase-like_dom_sf"/>
</dbReference>
<organism evidence="11 12">
    <name type="scientific">Nocardia seriolae</name>
    <dbReference type="NCBI Taxonomy" id="37332"/>
    <lineage>
        <taxon>Bacteria</taxon>
        <taxon>Bacillati</taxon>
        <taxon>Actinomycetota</taxon>
        <taxon>Actinomycetes</taxon>
        <taxon>Mycobacteriales</taxon>
        <taxon>Nocardiaceae</taxon>
        <taxon>Nocardia</taxon>
    </lineage>
</organism>
<keyword evidence="9" id="KW-0472">Membrane</keyword>
<feature type="transmembrane region" description="Helical" evidence="9">
    <location>
        <begin position="326"/>
        <end position="348"/>
    </location>
</feature>
<dbReference type="SUPFAM" id="SSF47090">
    <property type="entry name" value="PGBD-like"/>
    <property type="match status" value="1"/>
</dbReference>
<evidence type="ECO:0000256" key="4">
    <source>
        <dbReference type="ARBA" id="ARBA00022741"/>
    </source>
</evidence>
<dbReference type="EC" id="2.7.11.1" evidence="1"/>
<keyword evidence="3 11" id="KW-0808">Transferase</keyword>
<dbReference type="GeneID" id="93375978"/>
<evidence type="ECO:0000313" key="11">
    <source>
        <dbReference type="EMBL" id="APA97484.1"/>
    </source>
</evidence>
<dbReference type="GO" id="GO:0005524">
    <property type="term" value="F:ATP binding"/>
    <property type="evidence" value="ECO:0007669"/>
    <property type="project" value="UniProtKB-UniRule"/>
</dbReference>
<keyword evidence="6 7" id="KW-0067">ATP-binding</keyword>
<gene>
    <name evidence="11" type="ORF">NS506_03432</name>
</gene>
<keyword evidence="4 7" id="KW-0547">Nucleotide-binding</keyword>
<keyword evidence="9" id="KW-1133">Transmembrane helix</keyword>
<dbReference type="CDD" id="cd14014">
    <property type="entry name" value="STKc_PknB_like"/>
    <property type="match status" value="1"/>
</dbReference>
<dbReference type="InterPro" id="IPR000719">
    <property type="entry name" value="Prot_kinase_dom"/>
</dbReference>
<keyword evidence="5 11" id="KW-0418">Kinase</keyword>
<dbReference type="GO" id="GO:0004674">
    <property type="term" value="F:protein serine/threonine kinase activity"/>
    <property type="evidence" value="ECO:0007669"/>
    <property type="project" value="UniProtKB-KW"/>
</dbReference>
<keyword evidence="9" id="KW-0812">Transmembrane</keyword>
<sequence length="483" mass="50668">MGATELVAGAVFAGYVIERRLGAGGMGTVYLARHPELEMPVALKVLEPVVADAAGAAQFRREAQLVANLQHPNIVDIKGFGDDHGVLWMAMRYVPGGDLADLIDENPCGIDPARAVRMVAAVADALDYAHANQVVHRDVKPANIFRTTGTGGADWVLIGDFGIARSLAAGETQTASGRWAFSQPYAPPEQRVGRPAGPRADVHALAVTLYQLVTGELPSELPIPERDSRLPGTLGAVLAKATAWNPADRQASCGELAAAAALALHRTARRGIPAVLARRAAERRHRAATEAWRQLGLGERLPTAPEDKGTPADGSVRPRGTRRRTVTIAAVTAAVVVGAAVIVGVLHWNSAPARVAAGSAPSAPISARCVYTATVPVAPGLHAVVPVTGDGGRRCLLSGKDAAQGPLEGVKTLQSALRTCYSVEIADVDGIFGADTKRAVLTVQERHAITRDGVFGPQTSAAMNWPVYNDDNVIQPPCRTVSR</sequence>
<keyword evidence="2 11" id="KW-0723">Serine/threonine-protein kinase</keyword>
<evidence type="ECO:0000256" key="6">
    <source>
        <dbReference type="ARBA" id="ARBA00022840"/>
    </source>
</evidence>
<dbReference type="InterPro" id="IPR036366">
    <property type="entry name" value="PGBDSf"/>
</dbReference>
<feature type="binding site" evidence="7">
    <location>
        <position position="44"/>
    </location>
    <ligand>
        <name>ATP</name>
        <dbReference type="ChEBI" id="CHEBI:30616"/>
    </ligand>
</feature>
<dbReference type="RefSeq" id="WP_052086567.1">
    <property type="nucleotide sequence ID" value="NZ_AP017900.1"/>
</dbReference>
<accession>A0ABC8ATS3</accession>
<dbReference type="Gene3D" id="1.10.101.10">
    <property type="entry name" value="PGBD-like superfamily/PGBD"/>
    <property type="match status" value="1"/>
</dbReference>
<protein>
    <recommendedName>
        <fullName evidence="1">non-specific serine/threonine protein kinase</fullName>
        <ecNumber evidence="1">2.7.11.1</ecNumber>
    </recommendedName>
</protein>
<evidence type="ECO:0000256" key="5">
    <source>
        <dbReference type="ARBA" id="ARBA00022777"/>
    </source>
</evidence>
<dbReference type="PANTHER" id="PTHR43289">
    <property type="entry name" value="MITOGEN-ACTIVATED PROTEIN KINASE KINASE KINASE 20-RELATED"/>
    <property type="match status" value="1"/>
</dbReference>
<evidence type="ECO:0000256" key="3">
    <source>
        <dbReference type="ARBA" id="ARBA00022679"/>
    </source>
</evidence>
<dbReference type="Pfam" id="PF01471">
    <property type="entry name" value="PG_binding_1"/>
    <property type="match status" value="1"/>
</dbReference>
<evidence type="ECO:0000256" key="1">
    <source>
        <dbReference type="ARBA" id="ARBA00012513"/>
    </source>
</evidence>
<dbReference type="Gene3D" id="3.30.200.20">
    <property type="entry name" value="Phosphorylase Kinase, domain 1"/>
    <property type="match status" value="1"/>
</dbReference>
<dbReference type="InterPro" id="IPR002477">
    <property type="entry name" value="Peptidoglycan-bd-like"/>
</dbReference>
<dbReference type="SMART" id="SM00220">
    <property type="entry name" value="S_TKc"/>
    <property type="match status" value="1"/>
</dbReference>
<dbReference type="Proteomes" id="UP000180166">
    <property type="component" value="Chromosome"/>
</dbReference>
<proteinExistence type="predicted"/>
<evidence type="ECO:0000256" key="2">
    <source>
        <dbReference type="ARBA" id="ARBA00022527"/>
    </source>
</evidence>
<evidence type="ECO:0000256" key="8">
    <source>
        <dbReference type="SAM" id="MobiDB-lite"/>
    </source>
</evidence>
<dbReference type="Gene3D" id="1.10.510.10">
    <property type="entry name" value="Transferase(Phosphotransferase) domain 1"/>
    <property type="match status" value="1"/>
</dbReference>
<dbReference type="PROSITE" id="PS00107">
    <property type="entry name" value="PROTEIN_KINASE_ATP"/>
    <property type="match status" value="1"/>
</dbReference>
<name>A0ABC8ATS3_9NOCA</name>
<reference evidence="11 12" key="1">
    <citation type="submission" date="2016-10" db="EMBL/GenBank/DDBJ databases">
        <title>Genome sequence of Nocardia seriolae strain EM150506, isolated from Anguila japonica.</title>
        <authorList>
            <person name="Han H.-J."/>
        </authorList>
    </citation>
    <scope>NUCLEOTIDE SEQUENCE [LARGE SCALE GENOMIC DNA]</scope>
    <source>
        <strain evidence="11 12">EM150506</strain>
    </source>
</reference>